<proteinExistence type="predicted"/>
<dbReference type="EMBL" id="VSSQ01026867">
    <property type="protein sequence ID" value="MPM75795.1"/>
    <property type="molecule type" value="Genomic_DNA"/>
</dbReference>
<dbReference type="AlphaFoldDB" id="A0A645CFX9"/>
<dbReference type="Gene3D" id="2.60.40.1120">
    <property type="entry name" value="Carboxypeptidase-like, regulatory domain"/>
    <property type="match status" value="1"/>
</dbReference>
<comment type="caution">
    <text evidence="1">The sequence shown here is derived from an EMBL/GenBank/DDBJ whole genome shotgun (WGS) entry which is preliminary data.</text>
</comment>
<dbReference type="SUPFAM" id="SSF117074">
    <property type="entry name" value="Hypothetical protein PA1324"/>
    <property type="match status" value="1"/>
</dbReference>
<gene>
    <name evidence="1" type="ORF">SDC9_122789</name>
</gene>
<accession>A0A645CFX9</accession>
<evidence type="ECO:0000313" key="1">
    <source>
        <dbReference type="EMBL" id="MPM75795.1"/>
    </source>
</evidence>
<organism evidence="1">
    <name type="scientific">bioreactor metagenome</name>
    <dbReference type="NCBI Taxonomy" id="1076179"/>
    <lineage>
        <taxon>unclassified sequences</taxon>
        <taxon>metagenomes</taxon>
        <taxon>ecological metagenomes</taxon>
    </lineage>
</organism>
<evidence type="ECO:0008006" key="2">
    <source>
        <dbReference type="Google" id="ProtNLM"/>
    </source>
</evidence>
<name>A0A645CFX9_9ZZZZ</name>
<protein>
    <recommendedName>
        <fullName evidence="2">Carboxypeptidase regulatory-like domain-containing protein</fullName>
    </recommendedName>
</protein>
<reference evidence="1" key="1">
    <citation type="submission" date="2019-08" db="EMBL/GenBank/DDBJ databases">
        <authorList>
            <person name="Kucharzyk K."/>
            <person name="Murdoch R.W."/>
            <person name="Higgins S."/>
            <person name="Loffler F."/>
        </authorList>
    </citation>
    <scope>NUCLEOTIDE SEQUENCE</scope>
</reference>
<sequence length="168" mass="19263">MTDKNGSFKFPMLKVGTYDMIMDESTFEINTIAATPGPYRVNIEPGREVPFEIELTKAAKIEGLLVIKEDIKNNNNAYYPVKEDIDKLIVEAASETEVFRVYTKSDGTFSFNDLRPGSWNIKVYPNGIPNGYQLEKDLFNFQLGKGEVKKMEVIIHKKNREIKIQRSF</sequence>